<feature type="region of interest" description="Disordered" evidence="1">
    <location>
        <begin position="22"/>
        <end position="60"/>
    </location>
</feature>
<protein>
    <submittedName>
        <fullName evidence="2">Enoyl-CoA hydratase/carnithine racemase</fullName>
    </submittedName>
</protein>
<evidence type="ECO:0000256" key="1">
    <source>
        <dbReference type="SAM" id="MobiDB-lite"/>
    </source>
</evidence>
<dbReference type="Proteomes" id="UP000218542">
    <property type="component" value="Unassembled WGS sequence"/>
</dbReference>
<gene>
    <name evidence="2" type="ORF">SCALIN_C14_0079</name>
</gene>
<name>A0A286TY45_9BACT</name>
<accession>A0A286TY45</accession>
<sequence length="60" mass="6988">MVFPPYWDFSLQFISKQWNKDNDGIAESTHNNPKGSPLFSGRSFLSEHKENIDANEERTE</sequence>
<dbReference type="AlphaFoldDB" id="A0A286TY45"/>
<reference evidence="2 3" key="1">
    <citation type="journal article" date="2017" name="Environ. Microbiol. Rep.">
        <title>Genetic diversity of marine anaerobic ammonium-oxidizing bacteria as revealed by genomic and proteomic analyses of 'Candidatus Scalindua japonica'.</title>
        <authorList>
            <person name="Oshiki M."/>
            <person name="Mizuto K."/>
            <person name="Kimura Z."/>
            <person name="Kindaichi T."/>
            <person name="Satoh H."/>
            <person name="Okabe S."/>
        </authorList>
    </citation>
    <scope>NUCLEOTIDE SEQUENCE [LARGE SCALE GENOMIC DNA]</scope>
    <source>
        <strain evidence="3">husup-a2</strain>
    </source>
</reference>
<dbReference type="EMBL" id="BAOS01000014">
    <property type="protein sequence ID" value="GAX60813.1"/>
    <property type="molecule type" value="Genomic_DNA"/>
</dbReference>
<feature type="compositionally biased region" description="Basic and acidic residues" evidence="1">
    <location>
        <begin position="45"/>
        <end position="60"/>
    </location>
</feature>
<proteinExistence type="predicted"/>
<organism evidence="2 3">
    <name type="scientific">Candidatus Scalindua japonica</name>
    <dbReference type="NCBI Taxonomy" id="1284222"/>
    <lineage>
        <taxon>Bacteria</taxon>
        <taxon>Pseudomonadati</taxon>
        <taxon>Planctomycetota</taxon>
        <taxon>Candidatus Brocadiia</taxon>
        <taxon>Candidatus Brocadiales</taxon>
        <taxon>Candidatus Scalinduaceae</taxon>
        <taxon>Candidatus Scalindua</taxon>
    </lineage>
</organism>
<keyword evidence="3" id="KW-1185">Reference proteome</keyword>
<evidence type="ECO:0000313" key="2">
    <source>
        <dbReference type="EMBL" id="GAX60813.1"/>
    </source>
</evidence>
<evidence type="ECO:0000313" key="3">
    <source>
        <dbReference type="Proteomes" id="UP000218542"/>
    </source>
</evidence>
<comment type="caution">
    <text evidence="2">The sequence shown here is derived from an EMBL/GenBank/DDBJ whole genome shotgun (WGS) entry which is preliminary data.</text>
</comment>